<evidence type="ECO:0000313" key="2">
    <source>
        <dbReference type="EMBL" id="GAA4326211.1"/>
    </source>
</evidence>
<organism evidence="2 3">
    <name type="scientific">Pigmentiphaga soli</name>
    <dbReference type="NCBI Taxonomy" id="1007095"/>
    <lineage>
        <taxon>Bacteria</taxon>
        <taxon>Pseudomonadati</taxon>
        <taxon>Pseudomonadota</taxon>
        <taxon>Betaproteobacteria</taxon>
        <taxon>Burkholderiales</taxon>
        <taxon>Alcaligenaceae</taxon>
        <taxon>Pigmentiphaga</taxon>
    </lineage>
</organism>
<keyword evidence="1" id="KW-0472">Membrane</keyword>
<dbReference type="Proteomes" id="UP001501671">
    <property type="component" value="Unassembled WGS sequence"/>
</dbReference>
<dbReference type="EMBL" id="BAABFO010000003">
    <property type="protein sequence ID" value="GAA4326211.1"/>
    <property type="molecule type" value="Genomic_DNA"/>
</dbReference>
<accession>A0ABP8GLC0</accession>
<dbReference type="PANTHER" id="PTHR34219:SF3">
    <property type="entry name" value="BLL7967 PROTEIN"/>
    <property type="match status" value="1"/>
</dbReference>
<evidence type="ECO:0000313" key="3">
    <source>
        <dbReference type="Proteomes" id="UP001501671"/>
    </source>
</evidence>
<keyword evidence="1" id="KW-0812">Transmembrane</keyword>
<feature type="transmembrane region" description="Helical" evidence="1">
    <location>
        <begin position="161"/>
        <end position="184"/>
    </location>
</feature>
<sequence length="386" mass="41357">MGAAAPVRGRPVSTTALRRWRALHTWSSLWCTALLLILCATGLPLIFADEIEALQADGPPRTARAAGEPLADIDGMVAAARARHPGEAVRFVFIDDDEAAVKVVMAPADVPDRSRDHEAVFDARSAALLADEPPAGRQPMTFMAAARRLHTDLFAGQRGQWVLAATGLAFLMSLASGVALYGPFTRGLGFGTVRRRSPRTRWLDLHNLVGICVLAWMTLIGATGILNAISLPLSAWWRAGEMSVLLGGTRGRPVEAAPASADAAYRAVGRALPDRNVTSIIFPSASFSNPRHYLIWSNGNSPLTSRLFTAALVDARSGELAAVAQMPAYLRLAQLSRPLHFGDFGGMPLKLVWAALDTATIAVLASGLYLWAARRRAARTRLSRAA</sequence>
<keyword evidence="3" id="KW-1185">Reference proteome</keyword>
<evidence type="ECO:0000256" key="1">
    <source>
        <dbReference type="SAM" id="Phobius"/>
    </source>
</evidence>
<keyword evidence="1" id="KW-1133">Transmembrane helix</keyword>
<name>A0ABP8GLC0_9BURK</name>
<dbReference type="Pfam" id="PF03929">
    <property type="entry name" value="PepSY_TM"/>
    <property type="match status" value="1"/>
</dbReference>
<reference evidence="3" key="1">
    <citation type="journal article" date="2019" name="Int. J. Syst. Evol. Microbiol.">
        <title>The Global Catalogue of Microorganisms (GCM) 10K type strain sequencing project: providing services to taxonomists for standard genome sequencing and annotation.</title>
        <authorList>
            <consortium name="The Broad Institute Genomics Platform"/>
            <consortium name="The Broad Institute Genome Sequencing Center for Infectious Disease"/>
            <person name="Wu L."/>
            <person name="Ma J."/>
        </authorList>
    </citation>
    <scope>NUCLEOTIDE SEQUENCE [LARGE SCALE GENOMIC DNA]</scope>
    <source>
        <strain evidence="3">JCM 17666</strain>
    </source>
</reference>
<dbReference type="RefSeq" id="WP_345246840.1">
    <property type="nucleotide sequence ID" value="NZ_BAABFO010000003.1"/>
</dbReference>
<comment type="caution">
    <text evidence="2">The sequence shown here is derived from an EMBL/GenBank/DDBJ whole genome shotgun (WGS) entry which is preliminary data.</text>
</comment>
<gene>
    <name evidence="2" type="ORF">GCM10023144_09400</name>
</gene>
<feature type="transmembrane region" description="Helical" evidence="1">
    <location>
        <begin position="205"/>
        <end position="229"/>
    </location>
</feature>
<protein>
    <submittedName>
        <fullName evidence="2">PepSY-associated TM helix domain-containing protein</fullName>
    </submittedName>
</protein>
<proteinExistence type="predicted"/>
<feature type="transmembrane region" description="Helical" evidence="1">
    <location>
        <begin position="351"/>
        <end position="372"/>
    </location>
</feature>
<dbReference type="PANTHER" id="PTHR34219">
    <property type="entry name" value="IRON-REGULATED INNER MEMBRANE PROTEIN-RELATED"/>
    <property type="match status" value="1"/>
</dbReference>
<dbReference type="InterPro" id="IPR005625">
    <property type="entry name" value="PepSY-ass_TM"/>
</dbReference>